<evidence type="ECO:0000256" key="2">
    <source>
        <dbReference type="ARBA" id="ARBA00004236"/>
    </source>
</evidence>
<dbReference type="SUPFAM" id="SSF56601">
    <property type="entry name" value="beta-lactamase/transpeptidase-like"/>
    <property type="match status" value="1"/>
</dbReference>
<reference evidence="17 18" key="1">
    <citation type="submission" date="2017-10" db="EMBL/GenBank/DDBJ databases">
        <title>The draft genome sequence of Lewinella marina KCTC 32374.</title>
        <authorList>
            <person name="Wang K."/>
        </authorList>
    </citation>
    <scope>NUCLEOTIDE SEQUENCE [LARGE SCALE GENOMIC DNA]</scope>
    <source>
        <strain evidence="17 18">MKG-38</strain>
    </source>
</reference>
<keyword evidence="9" id="KW-0133">Cell shape</keyword>
<dbReference type="InterPro" id="IPR001460">
    <property type="entry name" value="PCN-bd_Tpept"/>
</dbReference>
<dbReference type="InterPro" id="IPR036138">
    <property type="entry name" value="PBP_dimer_sf"/>
</dbReference>
<dbReference type="PANTHER" id="PTHR30627:SF2">
    <property type="entry name" value="PEPTIDOGLYCAN D,D-TRANSPEPTIDASE MRDA"/>
    <property type="match status" value="1"/>
</dbReference>
<accession>A0A2G0CJC5</accession>
<dbReference type="SUPFAM" id="SSF56519">
    <property type="entry name" value="Penicillin binding protein dimerisation domain"/>
    <property type="match status" value="1"/>
</dbReference>
<dbReference type="NCBIfam" id="TIGR03423">
    <property type="entry name" value="pbp2_mrdA"/>
    <property type="match status" value="1"/>
</dbReference>
<evidence type="ECO:0000256" key="8">
    <source>
        <dbReference type="ARBA" id="ARBA00022801"/>
    </source>
</evidence>
<keyword evidence="7 14" id="KW-0812">Transmembrane</keyword>
<feature type="domain" description="Penicillin-binding protein transpeptidase" evidence="15">
    <location>
        <begin position="261"/>
        <end position="588"/>
    </location>
</feature>
<dbReference type="GO" id="GO:0008658">
    <property type="term" value="F:penicillin binding"/>
    <property type="evidence" value="ECO:0007669"/>
    <property type="project" value="InterPro"/>
</dbReference>
<dbReference type="Gene3D" id="3.40.710.10">
    <property type="entry name" value="DD-peptidase/beta-lactamase superfamily"/>
    <property type="match status" value="1"/>
</dbReference>
<dbReference type="RefSeq" id="WP_099105058.1">
    <property type="nucleotide sequence ID" value="NZ_JAATJF010000001.1"/>
</dbReference>
<dbReference type="GO" id="GO:0071972">
    <property type="term" value="F:peptidoglycan L,D-transpeptidase activity"/>
    <property type="evidence" value="ECO:0007669"/>
    <property type="project" value="TreeGrafter"/>
</dbReference>
<comment type="caution">
    <text evidence="17">The sequence shown here is derived from an EMBL/GenBank/DDBJ whole genome shotgun (WGS) entry which is preliminary data.</text>
</comment>
<dbReference type="Pfam" id="PF03717">
    <property type="entry name" value="PBP_dimer"/>
    <property type="match status" value="1"/>
</dbReference>
<dbReference type="GO" id="GO:0005886">
    <property type="term" value="C:plasma membrane"/>
    <property type="evidence" value="ECO:0007669"/>
    <property type="project" value="UniProtKB-SubCell"/>
</dbReference>
<dbReference type="AlphaFoldDB" id="A0A2G0CJC5"/>
<keyword evidence="18" id="KW-1185">Reference proteome</keyword>
<dbReference type="EMBL" id="PDLO01000001">
    <property type="protein sequence ID" value="PHL00080.1"/>
    <property type="molecule type" value="Genomic_DNA"/>
</dbReference>
<evidence type="ECO:0000313" key="17">
    <source>
        <dbReference type="EMBL" id="PHL00080.1"/>
    </source>
</evidence>
<dbReference type="Pfam" id="PF00905">
    <property type="entry name" value="Transpeptidase"/>
    <property type="match status" value="1"/>
</dbReference>
<dbReference type="Gene3D" id="3.90.1310.10">
    <property type="entry name" value="Penicillin-binding protein 2a (Domain 2)"/>
    <property type="match status" value="1"/>
</dbReference>
<keyword evidence="4" id="KW-0997">Cell inner membrane</keyword>
<evidence type="ECO:0000256" key="10">
    <source>
        <dbReference type="ARBA" id="ARBA00022984"/>
    </source>
</evidence>
<dbReference type="GO" id="GO:0006508">
    <property type="term" value="P:proteolysis"/>
    <property type="evidence" value="ECO:0007669"/>
    <property type="project" value="UniProtKB-KW"/>
</dbReference>
<dbReference type="PANTHER" id="PTHR30627">
    <property type="entry name" value="PEPTIDOGLYCAN D,D-TRANSPEPTIDASE"/>
    <property type="match status" value="1"/>
</dbReference>
<sequence length="626" mass="69524">MAATKPDVRTISIRTIMVVITLMLLGKAFHLQVVSDAWRTRAESVGNSQIDQYPARGLMLDRNGKLLTINEPIYQIELTYNQFSARAATFDTLRFCELLGITRDYFEEAIPEVWGGKYSKSKPFTFLSNVSPAVYATFQENLFQFPGFSASLRSSRNYPHTVAAHLLGYMGEVSQRTIDRGGGRYVSGDYHGISGLEYQYESVLRGDKGRRLVYRDRLGREAGEVLGGALDVNATVGTDLVTTIDLELQEYGESLMINKIGSIVALEPSTGEVLTMISAPTYDPRSLRIGRDRGRSFTRLQHDTLQPLLNRAINGKYPPGSPFKTLVALIAMETGTLEANRSISCPGGFASGGRVLLGCHSHATCRSVEDAIAQSCNAYFVTAWLENINRYGSLTPERGLDEFNEYLYQFGLGQKLGIDFPGEIAGNVPTSEYYTERFARDQFWRAIWIRSLAIGQGEYELTALQTANMAAAIANRGHWYTPHLVKEVQEGNQGTTRRLDPQRHDIDIDREHFETVVRGMRKTVTEGTARVANVPGIEVCGKTGTIQNSHGDHSSFVAFAPADDPKIAIMVYVENGGFGGTVAAPIASLMIEKYLNGEIAENRKWLEQRMLEKDMTQRGESTIRVK</sequence>
<proteinExistence type="predicted"/>
<evidence type="ECO:0000259" key="15">
    <source>
        <dbReference type="Pfam" id="PF00905"/>
    </source>
</evidence>
<evidence type="ECO:0000259" key="16">
    <source>
        <dbReference type="Pfam" id="PF03717"/>
    </source>
</evidence>
<keyword evidence="10" id="KW-0573">Peptidoglycan synthesis</keyword>
<name>A0A2G0CJC5_9BACT</name>
<evidence type="ECO:0000256" key="7">
    <source>
        <dbReference type="ARBA" id="ARBA00022692"/>
    </source>
</evidence>
<dbReference type="GO" id="GO:0009002">
    <property type="term" value="F:serine-type D-Ala-D-Ala carboxypeptidase activity"/>
    <property type="evidence" value="ECO:0007669"/>
    <property type="project" value="InterPro"/>
</dbReference>
<feature type="transmembrane region" description="Helical" evidence="14">
    <location>
        <begin position="12"/>
        <end position="31"/>
    </location>
</feature>
<keyword evidence="3" id="KW-1003">Cell membrane</keyword>
<dbReference type="GO" id="GO:0071555">
    <property type="term" value="P:cell wall organization"/>
    <property type="evidence" value="ECO:0007669"/>
    <property type="project" value="UniProtKB-KW"/>
</dbReference>
<dbReference type="GO" id="GO:0009252">
    <property type="term" value="P:peptidoglycan biosynthetic process"/>
    <property type="evidence" value="ECO:0007669"/>
    <property type="project" value="UniProtKB-KW"/>
</dbReference>
<evidence type="ECO:0000256" key="6">
    <source>
        <dbReference type="ARBA" id="ARBA00022670"/>
    </source>
</evidence>
<dbReference type="GO" id="GO:0008360">
    <property type="term" value="P:regulation of cell shape"/>
    <property type="evidence" value="ECO:0007669"/>
    <property type="project" value="UniProtKB-KW"/>
</dbReference>
<evidence type="ECO:0000256" key="1">
    <source>
        <dbReference type="ARBA" id="ARBA00004167"/>
    </source>
</evidence>
<evidence type="ECO:0000256" key="4">
    <source>
        <dbReference type="ARBA" id="ARBA00022519"/>
    </source>
</evidence>
<evidence type="ECO:0000256" key="5">
    <source>
        <dbReference type="ARBA" id="ARBA00022645"/>
    </source>
</evidence>
<keyword evidence="6" id="KW-0645">Protease</keyword>
<dbReference type="InterPro" id="IPR012338">
    <property type="entry name" value="Beta-lactam/transpept-like"/>
</dbReference>
<keyword evidence="5" id="KW-0121">Carboxypeptidase</keyword>
<dbReference type="Proteomes" id="UP000226437">
    <property type="component" value="Unassembled WGS sequence"/>
</dbReference>
<evidence type="ECO:0000256" key="9">
    <source>
        <dbReference type="ARBA" id="ARBA00022960"/>
    </source>
</evidence>
<keyword evidence="11 14" id="KW-1133">Transmembrane helix</keyword>
<evidence type="ECO:0000256" key="11">
    <source>
        <dbReference type="ARBA" id="ARBA00022989"/>
    </source>
</evidence>
<evidence type="ECO:0000256" key="12">
    <source>
        <dbReference type="ARBA" id="ARBA00023136"/>
    </source>
</evidence>
<gene>
    <name evidence="17" type="primary">mrdA</name>
    <name evidence="17" type="ORF">CGL56_03300</name>
</gene>
<evidence type="ECO:0000256" key="13">
    <source>
        <dbReference type="ARBA" id="ARBA00023316"/>
    </source>
</evidence>
<dbReference type="OrthoDB" id="9766847at2"/>
<keyword evidence="13" id="KW-0961">Cell wall biogenesis/degradation</keyword>
<dbReference type="InterPro" id="IPR050515">
    <property type="entry name" value="Beta-lactam/transpept"/>
</dbReference>
<keyword evidence="12 14" id="KW-0472">Membrane</keyword>
<dbReference type="InterPro" id="IPR005311">
    <property type="entry name" value="PBP_dimer"/>
</dbReference>
<keyword evidence="8" id="KW-0378">Hydrolase</keyword>
<dbReference type="InterPro" id="IPR017790">
    <property type="entry name" value="Penicillin-binding_protein_2"/>
</dbReference>
<feature type="domain" description="Penicillin-binding protein dimerisation" evidence="16">
    <location>
        <begin position="52"/>
        <end position="223"/>
    </location>
</feature>
<evidence type="ECO:0000313" key="18">
    <source>
        <dbReference type="Proteomes" id="UP000226437"/>
    </source>
</evidence>
<organism evidence="17 18">
    <name type="scientific">Neolewinella marina</name>
    <dbReference type="NCBI Taxonomy" id="438751"/>
    <lineage>
        <taxon>Bacteria</taxon>
        <taxon>Pseudomonadati</taxon>
        <taxon>Bacteroidota</taxon>
        <taxon>Saprospiria</taxon>
        <taxon>Saprospirales</taxon>
        <taxon>Lewinellaceae</taxon>
        <taxon>Neolewinella</taxon>
    </lineage>
</organism>
<evidence type="ECO:0000256" key="3">
    <source>
        <dbReference type="ARBA" id="ARBA00022475"/>
    </source>
</evidence>
<evidence type="ECO:0000256" key="14">
    <source>
        <dbReference type="SAM" id="Phobius"/>
    </source>
</evidence>
<comment type="subcellular location">
    <subcellularLocation>
        <location evidence="2">Cell membrane</location>
    </subcellularLocation>
    <subcellularLocation>
        <location evidence="1">Membrane</location>
        <topology evidence="1">Single-pass membrane protein</topology>
    </subcellularLocation>
</comment>
<protein>
    <submittedName>
        <fullName evidence="17">Penicillin-binding protein 2</fullName>
    </submittedName>
</protein>